<evidence type="ECO:0000313" key="3">
    <source>
        <dbReference type="Proteomes" id="UP001652625"/>
    </source>
</evidence>
<proteinExistence type="predicted"/>
<evidence type="ECO:0000256" key="2">
    <source>
        <dbReference type="SAM" id="SignalP"/>
    </source>
</evidence>
<dbReference type="RefSeq" id="XP_065664020.1">
    <property type="nucleotide sequence ID" value="XM_065807948.1"/>
</dbReference>
<feature type="compositionally biased region" description="Basic residues" evidence="1">
    <location>
        <begin position="21"/>
        <end position="30"/>
    </location>
</feature>
<feature type="compositionally biased region" description="Polar residues" evidence="1">
    <location>
        <begin position="44"/>
        <end position="72"/>
    </location>
</feature>
<evidence type="ECO:0000313" key="4">
    <source>
        <dbReference type="RefSeq" id="XP_065664020.1"/>
    </source>
</evidence>
<name>A0ABM4CQ77_HYDVU</name>
<sequence>MKIQLAIVIFLLTAVFAKHEPNKRHKKLGKALHASKNVEKTTVKETPTQNKTKLNFEESSGDTSAQNPQDNYATPAPIGENDFEPGPVNTPVPMGQLDQTALPTPEIEQPGEVATTPNPDANSASVNLVQFNPVLTEQHSSGNGCFSTFNYYFNTASTVAERNQQYIVLRECLKGKCDISTCNDQQSKCMKVALNNENKIYECNFYWFGCANENCSPSL</sequence>
<dbReference type="Proteomes" id="UP001652625">
    <property type="component" value="Chromosome 10"/>
</dbReference>
<protein>
    <submittedName>
        <fullName evidence="4">Uncharacterized protein LOC100212331</fullName>
    </submittedName>
</protein>
<feature type="chain" id="PRO_5045315968" evidence="2">
    <location>
        <begin position="18"/>
        <end position="219"/>
    </location>
</feature>
<accession>A0ABM4CQ77</accession>
<feature type="signal peptide" evidence="2">
    <location>
        <begin position="1"/>
        <end position="17"/>
    </location>
</feature>
<gene>
    <name evidence="4" type="primary">LOC100212331</name>
</gene>
<keyword evidence="3" id="KW-1185">Reference proteome</keyword>
<reference evidence="4" key="1">
    <citation type="submission" date="2025-08" db="UniProtKB">
        <authorList>
            <consortium name="RefSeq"/>
        </authorList>
    </citation>
    <scope>IDENTIFICATION</scope>
</reference>
<organism evidence="3 4">
    <name type="scientific">Hydra vulgaris</name>
    <name type="common">Hydra</name>
    <name type="synonym">Hydra attenuata</name>
    <dbReference type="NCBI Taxonomy" id="6087"/>
    <lineage>
        <taxon>Eukaryota</taxon>
        <taxon>Metazoa</taxon>
        <taxon>Cnidaria</taxon>
        <taxon>Hydrozoa</taxon>
        <taxon>Hydroidolina</taxon>
        <taxon>Anthoathecata</taxon>
        <taxon>Aplanulata</taxon>
        <taxon>Hydridae</taxon>
        <taxon>Hydra</taxon>
    </lineage>
</organism>
<feature type="region of interest" description="Disordered" evidence="1">
    <location>
        <begin position="21"/>
        <end position="98"/>
    </location>
</feature>
<dbReference type="GeneID" id="100212331"/>
<keyword evidence="2" id="KW-0732">Signal</keyword>
<evidence type="ECO:0000256" key="1">
    <source>
        <dbReference type="SAM" id="MobiDB-lite"/>
    </source>
</evidence>